<feature type="transmembrane region" description="Helical" evidence="1">
    <location>
        <begin position="215"/>
        <end position="235"/>
    </location>
</feature>
<evidence type="ECO:0008006" key="4">
    <source>
        <dbReference type="Google" id="ProtNLM"/>
    </source>
</evidence>
<name>A0A6B0TR95_9RHOB</name>
<dbReference type="EMBL" id="WUWG01000003">
    <property type="protein sequence ID" value="MXU65219.1"/>
    <property type="molecule type" value="Genomic_DNA"/>
</dbReference>
<evidence type="ECO:0000313" key="3">
    <source>
        <dbReference type="Proteomes" id="UP000436016"/>
    </source>
</evidence>
<protein>
    <recommendedName>
        <fullName evidence="4">Glycosyltransferase RgtA/B/C/D-like domain-containing protein</fullName>
    </recommendedName>
</protein>
<dbReference type="AlphaFoldDB" id="A0A6B0TR95"/>
<feature type="transmembrane region" description="Helical" evidence="1">
    <location>
        <begin position="337"/>
        <end position="360"/>
    </location>
</feature>
<feature type="transmembrane region" description="Helical" evidence="1">
    <location>
        <begin position="20"/>
        <end position="39"/>
    </location>
</feature>
<sequence>MNLSAHDIPRHTGADSRRGLWVVIACAAVLLLLILLRMVGYGLSRDEMMYASAARLLETGAPYADFFYNHVPYSAYYFRLFDLAFAENYLLLSARLAVFVAWIVFAASVGWFAWVRTGSALFTGFALAAVLCNDLLLSVPGMVASNNLLPLPLVFLGYTLFICGTQSAPKTLLLLLSGLCLSLATGTKISAVVFVPPVAVAAFFLPSAAAMRDRLLRSVLPLALGGLVGGAPFLWQLATDPATVMAHVVGFHRGPHVAYWVANATSEPGLALSLGARLQLAFQIWFGGAFLILWLVTLGLGLAGVMAGRRVVTGHVLTALAALLLAIGISLTPHPAFPQYFVPPLVPLLLLCILWAGAVADDLDRMAPFLLAGSLALLLLAAPRLASGARTLMAPAETVSAKSARAGAALAEAVTASGPVATFLPVYALEGGLPVYPELATGQFAYRIVPHTAPDLLSHYVAFGPGEVAARFDAEPPAALLLGFEPELEAPMVAWAKANGYEAEPFPLADNRYGRAMLWLAPP</sequence>
<keyword evidence="1" id="KW-0812">Transmembrane</keyword>
<feature type="transmembrane region" description="Helical" evidence="1">
    <location>
        <begin position="89"/>
        <end position="114"/>
    </location>
</feature>
<feature type="transmembrane region" description="Helical" evidence="1">
    <location>
        <begin position="189"/>
        <end position="208"/>
    </location>
</feature>
<proteinExistence type="predicted"/>
<feature type="transmembrane region" description="Helical" evidence="1">
    <location>
        <begin position="367"/>
        <end position="386"/>
    </location>
</feature>
<keyword evidence="1" id="KW-0472">Membrane</keyword>
<reference evidence="2 3" key="1">
    <citation type="submission" date="2019-12" db="EMBL/GenBank/DDBJ databases">
        <title>Strain KN286 was isolated from seawater, which was collected from Caroline Seamount in the tropical western Pacific.</title>
        <authorList>
            <person name="Wang Q."/>
        </authorList>
    </citation>
    <scope>NUCLEOTIDE SEQUENCE [LARGE SCALE GENOMIC DNA]</scope>
    <source>
        <strain evidence="2 3">KN286</strain>
    </source>
</reference>
<keyword evidence="3" id="KW-1185">Reference proteome</keyword>
<comment type="caution">
    <text evidence="2">The sequence shown here is derived from an EMBL/GenBank/DDBJ whole genome shotgun (WGS) entry which is preliminary data.</text>
</comment>
<gene>
    <name evidence="2" type="ORF">GSH16_07150</name>
</gene>
<organism evidence="2 3">
    <name type="scientific">Oceanomicrobium pacificus</name>
    <dbReference type="NCBI Taxonomy" id="2692916"/>
    <lineage>
        <taxon>Bacteria</taxon>
        <taxon>Pseudomonadati</taxon>
        <taxon>Pseudomonadota</taxon>
        <taxon>Alphaproteobacteria</taxon>
        <taxon>Rhodobacterales</taxon>
        <taxon>Paracoccaceae</taxon>
        <taxon>Oceanomicrobium</taxon>
    </lineage>
</organism>
<feature type="transmembrane region" description="Helical" evidence="1">
    <location>
        <begin position="149"/>
        <end position="169"/>
    </location>
</feature>
<dbReference type="Proteomes" id="UP000436016">
    <property type="component" value="Unassembled WGS sequence"/>
</dbReference>
<accession>A0A6B0TR95</accession>
<evidence type="ECO:0000313" key="2">
    <source>
        <dbReference type="EMBL" id="MXU65219.1"/>
    </source>
</evidence>
<feature type="transmembrane region" description="Helical" evidence="1">
    <location>
        <begin position="120"/>
        <end position="137"/>
    </location>
</feature>
<feature type="transmembrane region" description="Helical" evidence="1">
    <location>
        <begin position="282"/>
        <end position="305"/>
    </location>
</feature>
<feature type="transmembrane region" description="Helical" evidence="1">
    <location>
        <begin position="312"/>
        <end position="331"/>
    </location>
</feature>
<evidence type="ECO:0000256" key="1">
    <source>
        <dbReference type="SAM" id="Phobius"/>
    </source>
</evidence>
<keyword evidence="1" id="KW-1133">Transmembrane helix</keyword>
<dbReference type="RefSeq" id="WP_160853506.1">
    <property type="nucleotide sequence ID" value="NZ_WUWG01000003.1"/>
</dbReference>